<evidence type="ECO:0000256" key="1">
    <source>
        <dbReference type="ARBA" id="ARBA00007924"/>
    </source>
</evidence>
<dbReference type="PANTHER" id="PTHR37550">
    <property type="entry name" value="ANTITOXIN VAPB1"/>
    <property type="match status" value="1"/>
</dbReference>
<reference evidence="4" key="1">
    <citation type="submission" date="2022-02" db="EMBL/GenBank/DDBJ databases">
        <title>Corynebacterium sp. from urogenital microbiome.</title>
        <authorList>
            <person name="Cappelli E.A."/>
            <person name="Ribeiro T.G."/>
            <person name="Peixe L."/>
        </authorList>
    </citation>
    <scope>NUCLEOTIDE SEQUENCE</scope>
    <source>
        <strain evidence="4">C8Ua_172</strain>
    </source>
</reference>
<feature type="domain" description="SpoVT-AbrB" evidence="3">
    <location>
        <begin position="7"/>
        <end position="47"/>
    </location>
</feature>
<dbReference type="EMBL" id="JAKMUS010000006">
    <property type="protein sequence ID" value="MCZ9293849.1"/>
    <property type="molecule type" value="Genomic_DNA"/>
</dbReference>
<dbReference type="SMART" id="SM00966">
    <property type="entry name" value="SpoVT_AbrB"/>
    <property type="match status" value="1"/>
</dbReference>
<dbReference type="InterPro" id="IPR007159">
    <property type="entry name" value="SpoVT-AbrB_dom"/>
</dbReference>
<accession>A0A9X3LUD4</accession>
<keyword evidence="2 4" id="KW-0238">DNA-binding</keyword>
<dbReference type="Gene3D" id="2.10.260.10">
    <property type="match status" value="1"/>
</dbReference>
<dbReference type="PANTHER" id="PTHR37550:SF3">
    <property type="entry name" value="ANTITOXIN VAPB1"/>
    <property type="match status" value="1"/>
</dbReference>
<dbReference type="PROSITE" id="PS51740">
    <property type="entry name" value="SPOVT_ABRB"/>
    <property type="match status" value="1"/>
</dbReference>
<dbReference type="AlphaFoldDB" id="A0A9X3LUD4"/>
<evidence type="ECO:0000256" key="2">
    <source>
        <dbReference type="PROSITE-ProRule" id="PRU01076"/>
    </source>
</evidence>
<dbReference type="InterPro" id="IPR037914">
    <property type="entry name" value="SpoVT-AbrB_sf"/>
</dbReference>
<comment type="caution">
    <text evidence="4">The sequence shown here is derived from an EMBL/GenBank/DDBJ whole genome shotgun (WGS) entry which is preliminary data.</text>
</comment>
<comment type="similarity">
    <text evidence="1">Belongs to the VapB family.</text>
</comment>
<dbReference type="SUPFAM" id="SSF89447">
    <property type="entry name" value="AbrB/MazE/MraZ-like"/>
    <property type="match status" value="1"/>
</dbReference>
<organism evidence="4 5">
    <name type="scientific">Corynebacterium meitnerae</name>
    <dbReference type="NCBI Taxonomy" id="2913498"/>
    <lineage>
        <taxon>Bacteria</taxon>
        <taxon>Bacillati</taxon>
        <taxon>Actinomycetota</taxon>
        <taxon>Actinomycetes</taxon>
        <taxon>Mycobacteriales</taxon>
        <taxon>Corynebacteriaceae</taxon>
        <taxon>Corynebacterium</taxon>
    </lineage>
</organism>
<keyword evidence="5" id="KW-1185">Reference proteome</keyword>
<name>A0A9X3LUD4_9CORY</name>
<dbReference type="InterPro" id="IPR051734">
    <property type="entry name" value="VapB_TA_antitoxins"/>
</dbReference>
<evidence type="ECO:0000313" key="5">
    <source>
        <dbReference type="Proteomes" id="UP001146468"/>
    </source>
</evidence>
<dbReference type="Proteomes" id="UP001146468">
    <property type="component" value="Unassembled WGS sequence"/>
</dbReference>
<evidence type="ECO:0000313" key="4">
    <source>
        <dbReference type="EMBL" id="MCZ9293849.1"/>
    </source>
</evidence>
<protein>
    <submittedName>
        <fullName evidence="4">AbrB/MazE/SpoVT family DNA-binding domain-containing protein</fullName>
    </submittedName>
</protein>
<evidence type="ECO:0000259" key="3">
    <source>
        <dbReference type="PROSITE" id="PS51740"/>
    </source>
</evidence>
<dbReference type="RefSeq" id="WP_269965284.1">
    <property type="nucleotide sequence ID" value="NZ_JAKMUS010000006.1"/>
</dbReference>
<gene>
    <name evidence="4" type="ORF">L8U60_05045</name>
</gene>
<dbReference type="GO" id="GO:0003677">
    <property type="term" value="F:DNA binding"/>
    <property type="evidence" value="ECO:0007669"/>
    <property type="project" value="UniProtKB-UniRule"/>
</dbReference>
<sequence length="84" mass="9403">MTDLARTTVFMSGNSQAVRIPKEFRFDSDRVVIRRSGNSLVLTPDPKGALDLIAFINEGAPEGWAECLEEPQELPLEDIPSWEK</sequence>
<proteinExistence type="inferred from homology"/>
<dbReference type="Pfam" id="PF04014">
    <property type="entry name" value="MazE_antitoxin"/>
    <property type="match status" value="1"/>
</dbReference>